<dbReference type="AlphaFoldDB" id="A0A0H2RRY8"/>
<keyword evidence="3" id="KW-1185">Reference proteome</keyword>
<reference evidence="2 3" key="1">
    <citation type="submission" date="2015-04" db="EMBL/GenBank/DDBJ databases">
        <title>Complete genome sequence of Schizopora paradoxa KUC8140, a cosmopolitan wood degrader in East Asia.</title>
        <authorList>
            <consortium name="DOE Joint Genome Institute"/>
            <person name="Min B."/>
            <person name="Park H."/>
            <person name="Jang Y."/>
            <person name="Kim J.-J."/>
            <person name="Kim K.H."/>
            <person name="Pangilinan J."/>
            <person name="Lipzen A."/>
            <person name="Riley R."/>
            <person name="Grigoriev I.V."/>
            <person name="Spatafora J.W."/>
            <person name="Choi I.-G."/>
        </authorList>
    </citation>
    <scope>NUCLEOTIDE SEQUENCE [LARGE SCALE GENOMIC DNA]</scope>
    <source>
        <strain evidence="2 3">KUC8140</strain>
    </source>
</reference>
<proteinExistence type="predicted"/>
<feature type="signal peptide" evidence="1">
    <location>
        <begin position="1"/>
        <end position="18"/>
    </location>
</feature>
<protein>
    <submittedName>
        <fullName evidence="2">Uncharacterized protein</fullName>
    </submittedName>
</protein>
<evidence type="ECO:0000313" key="3">
    <source>
        <dbReference type="Proteomes" id="UP000053477"/>
    </source>
</evidence>
<evidence type="ECO:0000313" key="2">
    <source>
        <dbReference type="EMBL" id="KLO14367.1"/>
    </source>
</evidence>
<accession>A0A0H2RRY8</accession>
<keyword evidence="1" id="KW-0732">Signal</keyword>
<dbReference type="Proteomes" id="UP000053477">
    <property type="component" value="Unassembled WGS sequence"/>
</dbReference>
<feature type="chain" id="PRO_5005202083" evidence="1">
    <location>
        <begin position="19"/>
        <end position="64"/>
    </location>
</feature>
<evidence type="ECO:0000256" key="1">
    <source>
        <dbReference type="SAM" id="SignalP"/>
    </source>
</evidence>
<dbReference type="InParanoid" id="A0A0H2RRY8"/>
<sequence length="64" mass="6864">MKFLNLAVSLALAAVVVANPLPNPFFKRNECIATNDLCLIAFPELCCLTVCRSDGGDKDFGVCT</sequence>
<dbReference type="EMBL" id="KQ085944">
    <property type="protein sequence ID" value="KLO14367.1"/>
    <property type="molecule type" value="Genomic_DNA"/>
</dbReference>
<gene>
    <name evidence="2" type="ORF">SCHPADRAFT_939560</name>
</gene>
<organism evidence="2 3">
    <name type="scientific">Schizopora paradoxa</name>
    <dbReference type="NCBI Taxonomy" id="27342"/>
    <lineage>
        <taxon>Eukaryota</taxon>
        <taxon>Fungi</taxon>
        <taxon>Dikarya</taxon>
        <taxon>Basidiomycota</taxon>
        <taxon>Agaricomycotina</taxon>
        <taxon>Agaricomycetes</taxon>
        <taxon>Hymenochaetales</taxon>
        <taxon>Schizoporaceae</taxon>
        <taxon>Schizopora</taxon>
    </lineage>
</organism>
<name>A0A0H2RRY8_9AGAM</name>